<feature type="region of interest" description="Disordered" evidence="1">
    <location>
        <begin position="1"/>
        <end position="96"/>
    </location>
</feature>
<dbReference type="Pfam" id="PF02893">
    <property type="entry name" value="GRAM"/>
    <property type="match status" value="1"/>
</dbReference>
<feature type="region of interest" description="Disordered" evidence="1">
    <location>
        <begin position="109"/>
        <end position="142"/>
    </location>
</feature>
<keyword evidence="2" id="KW-1133">Transmembrane helix</keyword>
<feature type="compositionally biased region" description="Polar residues" evidence="1">
    <location>
        <begin position="206"/>
        <end position="219"/>
    </location>
</feature>
<feature type="compositionally biased region" description="Polar residues" evidence="1">
    <location>
        <begin position="557"/>
        <end position="572"/>
    </location>
</feature>
<feature type="compositionally biased region" description="Gly residues" evidence="1">
    <location>
        <begin position="326"/>
        <end position="336"/>
    </location>
</feature>
<dbReference type="Gene3D" id="2.30.29.30">
    <property type="entry name" value="Pleckstrin-homology domain (PH domain)/Phosphotyrosine-binding domain (PTB)"/>
    <property type="match status" value="1"/>
</dbReference>
<feature type="compositionally biased region" description="Basic residues" evidence="1">
    <location>
        <begin position="32"/>
        <end position="44"/>
    </location>
</feature>
<feature type="region of interest" description="Disordered" evidence="1">
    <location>
        <begin position="746"/>
        <end position="820"/>
    </location>
</feature>
<dbReference type="GO" id="GO:0032366">
    <property type="term" value="P:intracellular sterol transport"/>
    <property type="evidence" value="ECO:0007669"/>
    <property type="project" value="TreeGrafter"/>
</dbReference>
<name>A0A4P9XF19_9FUNG</name>
<dbReference type="GO" id="GO:0005739">
    <property type="term" value="C:mitochondrion"/>
    <property type="evidence" value="ECO:0007669"/>
    <property type="project" value="TreeGrafter"/>
</dbReference>
<proteinExistence type="predicted"/>
<dbReference type="GO" id="GO:0032934">
    <property type="term" value="F:sterol binding"/>
    <property type="evidence" value="ECO:0007669"/>
    <property type="project" value="TreeGrafter"/>
</dbReference>
<dbReference type="InterPro" id="IPR011993">
    <property type="entry name" value="PH-like_dom_sf"/>
</dbReference>
<dbReference type="PANTHER" id="PTHR23319">
    <property type="entry name" value="GRAM DOMAIN CONTAINING 1B, ISOFORM E"/>
    <property type="match status" value="1"/>
</dbReference>
<evidence type="ECO:0000259" key="3">
    <source>
        <dbReference type="SMART" id="SM00568"/>
    </source>
</evidence>
<keyword evidence="2" id="KW-0812">Transmembrane</keyword>
<dbReference type="PANTHER" id="PTHR23319:SF4">
    <property type="entry name" value="GRAM DOMAIN CONTAINING 1B, ISOFORM E"/>
    <property type="match status" value="1"/>
</dbReference>
<organism evidence="4 5">
    <name type="scientific">Caulochytrium protostelioides</name>
    <dbReference type="NCBI Taxonomy" id="1555241"/>
    <lineage>
        <taxon>Eukaryota</taxon>
        <taxon>Fungi</taxon>
        <taxon>Fungi incertae sedis</taxon>
        <taxon>Chytridiomycota</taxon>
        <taxon>Chytridiomycota incertae sedis</taxon>
        <taxon>Chytridiomycetes</taxon>
        <taxon>Caulochytriales</taxon>
        <taxon>Caulochytriaceae</taxon>
        <taxon>Caulochytrium</taxon>
    </lineage>
</organism>
<dbReference type="OrthoDB" id="2162691at2759"/>
<reference evidence="5" key="1">
    <citation type="journal article" date="2018" name="Nat. Microbiol.">
        <title>Leveraging single-cell genomics to expand the fungal tree of life.</title>
        <authorList>
            <person name="Ahrendt S.R."/>
            <person name="Quandt C.A."/>
            <person name="Ciobanu D."/>
            <person name="Clum A."/>
            <person name="Salamov A."/>
            <person name="Andreopoulos B."/>
            <person name="Cheng J.F."/>
            <person name="Woyke T."/>
            <person name="Pelin A."/>
            <person name="Henrissat B."/>
            <person name="Reynolds N.K."/>
            <person name="Benny G.L."/>
            <person name="Smith M.E."/>
            <person name="James T.Y."/>
            <person name="Grigoriev I.V."/>
        </authorList>
    </citation>
    <scope>NUCLEOTIDE SEQUENCE [LARGE SCALE GENOMIC DNA]</scope>
    <source>
        <strain evidence="5">ATCC 52028</strain>
    </source>
</reference>
<dbReference type="GO" id="GO:0005886">
    <property type="term" value="C:plasma membrane"/>
    <property type="evidence" value="ECO:0007669"/>
    <property type="project" value="TreeGrafter"/>
</dbReference>
<keyword evidence="5" id="KW-1185">Reference proteome</keyword>
<feature type="compositionally biased region" description="Acidic residues" evidence="1">
    <location>
        <begin position="265"/>
        <end position="279"/>
    </location>
</feature>
<gene>
    <name evidence="4" type="ORF">CXG81DRAFT_16436</name>
</gene>
<evidence type="ECO:0000256" key="1">
    <source>
        <dbReference type="SAM" id="MobiDB-lite"/>
    </source>
</evidence>
<evidence type="ECO:0000256" key="2">
    <source>
        <dbReference type="SAM" id="Phobius"/>
    </source>
</evidence>
<dbReference type="GO" id="GO:0005789">
    <property type="term" value="C:endoplasmic reticulum membrane"/>
    <property type="evidence" value="ECO:0007669"/>
    <property type="project" value="TreeGrafter"/>
</dbReference>
<dbReference type="GO" id="GO:0120015">
    <property type="term" value="F:sterol transfer activity"/>
    <property type="evidence" value="ECO:0007669"/>
    <property type="project" value="TreeGrafter"/>
</dbReference>
<dbReference type="GO" id="GO:0140268">
    <property type="term" value="C:endoplasmic reticulum-plasma membrane contact site"/>
    <property type="evidence" value="ECO:0007669"/>
    <property type="project" value="TreeGrafter"/>
</dbReference>
<feature type="region of interest" description="Disordered" evidence="1">
    <location>
        <begin position="619"/>
        <end position="652"/>
    </location>
</feature>
<dbReference type="CDD" id="cd13220">
    <property type="entry name" value="PH-GRAM_GRAMDC"/>
    <property type="match status" value="1"/>
</dbReference>
<dbReference type="EMBL" id="ML014113">
    <property type="protein sequence ID" value="RKP04154.1"/>
    <property type="molecule type" value="Genomic_DNA"/>
</dbReference>
<feature type="compositionally biased region" description="Gly residues" evidence="1">
    <location>
        <begin position="228"/>
        <end position="237"/>
    </location>
</feature>
<protein>
    <recommendedName>
        <fullName evidence="3">GRAM domain-containing protein</fullName>
    </recommendedName>
</protein>
<evidence type="ECO:0000313" key="4">
    <source>
        <dbReference type="EMBL" id="RKP04154.1"/>
    </source>
</evidence>
<dbReference type="Proteomes" id="UP000274922">
    <property type="component" value="Unassembled WGS sequence"/>
</dbReference>
<feature type="region of interest" description="Disordered" evidence="1">
    <location>
        <begin position="205"/>
        <end position="250"/>
    </location>
</feature>
<feature type="compositionally biased region" description="Low complexity" evidence="1">
    <location>
        <begin position="475"/>
        <end position="489"/>
    </location>
</feature>
<feature type="compositionally biased region" description="Low complexity" evidence="1">
    <location>
        <begin position="83"/>
        <end position="96"/>
    </location>
</feature>
<dbReference type="InterPro" id="IPR004182">
    <property type="entry name" value="GRAM"/>
</dbReference>
<feature type="region of interest" description="Disordered" evidence="1">
    <location>
        <begin position="265"/>
        <end position="343"/>
    </location>
</feature>
<feature type="domain" description="GRAM" evidence="3">
    <location>
        <begin position="355"/>
        <end position="422"/>
    </location>
</feature>
<feature type="compositionally biased region" description="Acidic residues" evidence="1">
    <location>
        <begin position="522"/>
        <end position="535"/>
    </location>
</feature>
<feature type="transmembrane region" description="Helical" evidence="2">
    <location>
        <begin position="841"/>
        <end position="862"/>
    </location>
</feature>
<evidence type="ECO:0000313" key="5">
    <source>
        <dbReference type="Proteomes" id="UP000274922"/>
    </source>
</evidence>
<dbReference type="InterPro" id="IPR051482">
    <property type="entry name" value="Cholesterol_transport"/>
</dbReference>
<dbReference type="STRING" id="1555241.A0A4P9XF19"/>
<feature type="compositionally biased region" description="Low complexity" evidence="1">
    <location>
        <begin position="747"/>
        <end position="758"/>
    </location>
</feature>
<dbReference type="AlphaFoldDB" id="A0A4P9XF19"/>
<dbReference type="SMART" id="SM00568">
    <property type="entry name" value="GRAM"/>
    <property type="match status" value="1"/>
</dbReference>
<keyword evidence="2" id="KW-0472">Membrane</keyword>
<dbReference type="GO" id="GO:0032541">
    <property type="term" value="C:cortical endoplasmic reticulum"/>
    <property type="evidence" value="ECO:0007669"/>
    <property type="project" value="TreeGrafter"/>
</dbReference>
<feature type="region of interest" description="Disordered" evidence="1">
    <location>
        <begin position="472"/>
        <end position="578"/>
    </location>
</feature>
<feature type="compositionally biased region" description="Low complexity" evidence="1">
    <location>
        <begin position="291"/>
        <end position="322"/>
    </location>
</feature>
<sequence length="888" mass="91328">MARASLGDADTPTAATDAHEERQAAPASKGPWARRSRSWLHRASRLTTPSRRAAASKHSAPTSPTAGATRPASARASLPNTGTPASPTAAAAAAAPALLRTSAASWATRRTSMPASAEGSPRSDTAPYALLGPAGPVATDPAVLHSPLGSGYQSLQLTPPPPSSATGSAAGILAATGSAVTSPLGIQVNDAAKTPLDPQHVIQLPLTPSSARSKPSQRSDPMGLPADGDGGGDGDGASDGLDDDPHAATSSLDPAQFLWEQEADGPMEVGDGDDPDDPDVYPTNAPPASASTLHSTIRSTSSTHHSAPSAGGTRHSLSTLVRRGTRGGGSLGGGSANGATEPPERLVLSSERRNRDAHIYFPLLPSDEVVLSDYSAAWSKEIIFHGRLYLTQNHLGFYSNIFGFINACFLHLTEITRLERRVTAKIIPNAILITTVANETFLFTSFLTREATLARIRDLCLAAHRAHGTTPPPDLLRLLPAPPTAADLASPPPPSSANGPGDESAMLQTARGALDPLGYEPYGDDDGFDDGDAVTDDGMLPLGGSAPTGPASHLMRLSQQQQGHAHTVPRTTSQRHRQRYRFRGLRTDVADPGGAVPHSAVPDLADGLTSALPYSPSTLSDSGVAFNHPPGTATPSPEPRSEEAPSRAGSSSSLTAAIGVAGRAFPTAVSGLAQSFWNACQSGTQRLRASSSASAMSAPDAAGHPDTAPLSALASVTGRMARKRSVSNADLPRLGLPAGSWSPVVHAGSAGSPLAPAAEPVGMTHRRGPAGSYPRSAPRGVPPPHLGVHSASLPRSIGRSATRSPLSPTPPDAGKSAAAAAAAKQRLQHELLQAQQQRLQLILSVGLLCVVLVLSVWSWMAWRRMAQALDAVTHAGAAPSWAVAGAFP</sequence>
<accession>A0A4P9XF19</accession>